<reference evidence="5" key="1">
    <citation type="journal article" date="2019" name="Int. J. Syst. Evol. Microbiol.">
        <title>The Global Catalogue of Microorganisms (GCM) 10K type strain sequencing project: providing services to taxonomists for standard genome sequencing and annotation.</title>
        <authorList>
            <consortium name="The Broad Institute Genomics Platform"/>
            <consortium name="The Broad Institute Genome Sequencing Center for Infectious Disease"/>
            <person name="Wu L."/>
            <person name="Ma J."/>
        </authorList>
    </citation>
    <scope>NUCLEOTIDE SEQUENCE [LARGE SCALE GENOMIC DNA]</scope>
    <source>
        <strain evidence="5">JCM 9371</strain>
    </source>
</reference>
<dbReference type="InterPro" id="IPR024996">
    <property type="entry name" value="RNaseH_pPIWI_RE"/>
</dbReference>
<evidence type="ECO:0000313" key="4">
    <source>
        <dbReference type="EMBL" id="MFD0692420.1"/>
    </source>
</evidence>
<feature type="domain" description="pPIWI-RE module N-terminal" evidence="2">
    <location>
        <begin position="6"/>
        <end position="349"/>
    </location>
</feature>
<evidence type="ECO:0000313" key="5">
    <source>
        <dbReference type="Proteomes" id="UP001597063"/>
    </source>
</evidence>
<comment type="caution">
    <text evidence="4">The sequence shown here is derived from an EMBL/GenBank/DDBJ whole genome shotgun (WGS) entry which is preliminary data.</text>
</comment>
<dbReference type="RefSeq" id="WP_131756194.1">
    <property type="nucleotide sequence ID" value="NZ_CAACUY010000013.1"/>
</dbReference>
<dbReference type="Pfam" id="PF13032">
    <property type="entry name" value="RNaseH_pPIWI_RE"/>
    <property type="match status" value="1"/>
</dbReference>
<evidence type="ECO:0000259" key="3">
    <source>
        <dbReference type="Pfam" id="PF18157"/>
    </source>
</evidence>
<evidence type="ECO:0000259" key="2">
    <source>
        <dbReference type="Pfam" id="PF13111"/>
    </source>
</evidence>
<dbReference type="Proteomes" id="UP001597063">
    <property type="component" value="Unassembled WGS sequence"/>
</dbReference>
<feature type="domain" description="Prokaryotic pPIWI-RE MID" evidence="3">
    <location>
        <begin position="408"/>
        <end position="528"/>
    </location>
</feature>
<dbReference type="InterPro" id="IPR025085">
    <property type="entry name" value="pPIWI_RE_X"/>
</dbReference>
<gene>
    <name evidence="4" type="ORF">ACFQZM_48600</name>
</gene>
<dbReference type="InterPro" id="IPR040496">
    <property type="entry name" value="MID_pPIWI_RE"/>
</dbReference>
<dbReference type="EMBL" id="JBHTGP010000041">
    <property type="protein sequence ID" value="MFD0692420.1"/>
    <property type="molecule type" value="Genomic_DNA"/>
</dbReference>
<dbReference type="Pfam" id="PF13111">
    <property type="entry name" value="pPIWI_RE_X"/>
    <property type="match status" value="1"/>
</dbReference>
<sequence length="840" mass="92253">MLITLAYRIPRNLLDEVLGTVTAYPLTEDFEAAWSTLSSEEGQRVPPYSSLTRGIVAATGEPVRMFGESHLAAREVEAGSRRLLLTGRELDHRLRIAVQAWERHIRGEQGPPRLPGVLPEPEAARSYSDFIEPRPGRVPLAPHWVYETAEWQIMRRLAGEPLRIDGDRCLPLRLDTDGALLAWDQGDLIARTHRGLISYGMAKVTARVVTRAGVEDLVLCFDAHLSRISQRWYGRRTKHAWIDRGEADDPVLRLPVFRAPDGNAGDYENRLHPAIATILEACKLKPMTLPPILPAKPGDIRPQFSNAQFHTLGNGLGPRFMLFLHHHVMRLMPMLVPLTYDVDKSIKLPARVEKYQEGGFPSAGVGPSGYRRVTLVCVYATADARARMLEQLAALAGHRVEPRPDGPPVPVNDALDVIARHCPELLSHDTPNRAAYLGDLGAAPSAGDRLTAVWAETEFHPAAEPPVLDAKPHLRRLFGHLGIPVQFLATEPAMLPEGARPRSASEKEHAARAALRDLLRGAGILDDRMPAALTAKHLPNPLTRRTLLAGVHVRRQQNGHGEPVLVLVMTAVDLVPGRLEECRMLAYSERRKAWVRAAEGIADFNAGAIGSAHLGRTREKAARTRAEIESRLCALADGDRSGVPIVIFVAASSMRGIWPGLADASLGDGPMPGDVLRAGSDDIAVVRLHSTVEEVGRPVNRTEGRQVEDPNQPNAPGQAVYRLTESGVPSWLFPGTSVLFRANGGRRGATTTRFELDDGGYDRRELGKPWHSFTAKEIVVVEPGSWKAEKLVTLTARLCEQNISWDDRTALPVPLHLAVTADKDHPDHRASGQAEDDDWA</sequence>
<dbReference type="Pfam" id="PF18157">
    <property type="entry name" value="MID_pPIWI_RE"/>
    <property type="match status" value="1"/>
</dbReference>
<organism evidence="4 5">
    <name type="scientific">Actinomadura fibrosa</name>
    <dbReference type="NCBI Taxonomy" id="111802"/>
    <lineage>
        <taxon>Bacteria</taxon>
        <taxon>Bacillati</taxon>
        <taxon>Actinomycetota</taxon>
        <taxon>Actinomycetes</taxon>
        <taxon>Streptosporangiales</taxon>
        <taxon>Thermomonosporaceae</taxon>
        <taxon>Actinomadura</taxon>
    </lineage>
</organism>
<protein>
    <submittedName>
        <fullName evidence="4">RNaseH domain-containing protein</fullName>
    </submittedName>
</protein>
<keyword evidence="5" id="KW-1185">Reference proteome</keyword>
<name>A0ABW2Y2U2_9ACTN</name>
<accession>A0ABW2Y2U2</accession>
<feature type="domain" description="pPIWI-RE RNaseH" evidence="1">
    <location>
        <begin position="549"/>
        <end position="827"/>
    </location>
</feature>
<proteinExistence type="predicted"/>
<evidence type="ECO:0000259" key="1">
    <source>
        <dbReference type="Pfam" id="PF13032"/>
    </source>
</evidence>